<keyword evidence="1" id="KW-0812">Transmembrane</keyword>
<dbReference type="GO" id="GO:0009055">
    <property type="term" value="F:electron transfer activity"/>
    <property type="evidence" value="ECO:0007669"/>
    <property type="project" value="InterPro"/>
</dbReference>
<name>A0A9D4Z9Y0_ADICA</name>
<dbReference type="PANTHER" id="PTHR33021">
    <property type="entry name" value="BLUE COPPER PROTEIN"/>
    <property type="match status" value="1"/>
</dbReference>
<dbReference type="OrthoDB" id="688954at2759"/>
<reference evidence="4" key="1">
    <citation type="submission" date="2021-01" db="EMBL/GenBank/DDBJ databases">
        <title>Adiantum capillus-veneris genome.</title>
        <authorList>
            <person name="Fang Y."/>
            <person name="Liao Q."/>
        </authorList>
    </citation>
    <scope>NUCLEOTIDE SEQUENCE</scope>
    <source>
        <strain evidence="4">H3</strain>
        <tissue evidence="4">Leaf</tissue>
    </source>
</reference>
<evidence type="ECO:0000256" key="1">
    <source>
        <dbReference type="SAM" id="Phobius"/>
    </source>
</evidence>
<dbReference type="SUPFAM" id="SSF49503">
    <property type="entry name" value="Cupredoxins"/>
    <property type="match status" value="1"/>
</dbReference>
<keyword evidence="1" id="KW-1133">Transmembrane helix</keyword>
<gene>
    <name evidence="4" type="ORF">GOP47_0019761</name>
</gene>
<feature type="domain" description="Phytocyanin" evidence="3">
    <location>
        <begin position="24"/>
        <end position="162"/>
    </location>
</feature>
<dbReference type="AlphaFoldDB" id="A0A9D4Z9Y0"/>
<comment type="caution">
    <text evidence="4">The sequence shown here is derived from an EMBL/GenBank/DDBJ whole genome shotgun (WGS) entry which is preliminary data.</text>
</comment>
<feature type="chain" id="PRO_5038629612" description="Phytocyanin domain-containing protein" evidence="2">
    <location>
        <begin position="22"/>
        <end position="162"/>
    </location>
</feature>
<organism evidence="4 5">
    <name type="scientific">Adiantum capillus-veneris</name>
    <name type="common">Maidenhair fern</name>
    <dbReference type="NCBI Taxonomy" id="13818"/>
    <lineage>
        <taxon>Eukaryota</taxon>
        <taxon>Viridiplantae</taxon>
        <taxon>Streptophyta</taxon>
        <taxon>Embryophyta</taxon>
        <taxon>Tracheophyta</taxon>
        <taxon>Polypodiopsida</taxon>
        <taxon>Polypodiidae</taxon>
        <taxon>Polypodiales</taxon>
        <taxon>Pteridineae</taxon>
        <taxon>Pteridaceae</taxon>
        <taxon>Vittarioideae</taxon>
        <taxon>Adiantum</taxon>
    </lineage>
</organism>
<dbReference type="InterPro" id="IPR008972">
    <property type="entry name" value="Cupredoxin"/>
</dbReference>
<evidence type="ECO:0000256" key="2">
    <source>
        <dbReference type="SAM" id="SignalP"/>
    </source>
</evidence>
<keyword evidence="5" id="KW-1185">Reference proteome</keyword>
<sequence>MEAWSAVMAVLLVYVCRSASAEYENFTVGDKEGWTAKPSVSYAKWASDKNFSLGDYLIFNFTNADYDVIQTYNQTVYTDCDYMNSDGDFEVWGESATTMVATIPLVMGFRHLSQYRRQHPAMRLLHRHHRVLMGVMVMDTTTMMIVVLLTCILLHHTSYWRF</sequence>
<dbReference type="InterPro" id="IPR039391">
    <property type="entry name" value="Phytocyanin-like"/>
</dbReference>
<dbReference type="PANTHER" id="PTHR33021:SF6">
    <property type="entry name" value="EARLY NODULIN-LIKE PROTEIN 18"/>
    <property type="match status" value="1"/>
</dbReference>
<evidence type="ECO:0000259" key="3">
    <source>
        <dbReference type="PROSITE" id="PS51485"/>
    </source>
</evidence>
<keyword evidence="2" id="KW-0732">Signal</keyword>
<feature type="signal peptide" evidence="2">
    <location>
        <begin position="1"/>
        <end position="21"/>
    </location>
</feature>
<accession>A0A9D4Z9Y0</accession>
<dbReference type="Gene3D" id="2.60.40.420">
    <property type="entry name" value="Cupredoxins - blue copper proteins"/>
    <property type="match status" value="1"/>
</dbReference>
<feature type="transmembrane region" description="Helical" evidence="1">
    <location>
        <begin position="131"/>
        <end position="155"/>
    </location>
</feature>
<keyword evidence="1" id="KW-0472">Membrane</keyword>
<dbReference type="PROSITE" id="PS51485">
    <property type="entry name" value="PHYTOCYANIN"/>
    <property type="match status" value="1"/>
</dbReference>
<dbReference type="EMBL" id="JABFUD020000019">
    <property type="protein sequence ID" value="KAI5065066.1"/>
    <property type="molecule type" value="Genomic_DNA"/>
</dbReference>
<dbReference type="InterPro" id="IPR003245">
    <property type="entry name" value="Phytocyanin_dom"/>
</dbReference>
<dbReference type="GO" id="GO:0005886">
    <property type="term" value="C:plasma membrane"/>
    <property type="evidence" value="ECO:0007669"/>
    <property type="project" value="TreeGrafter"/>
</dbReference>
<dbReference type="Proteomes" id="UP000886520">
    <property type="component" value="Chromosome 19"/>
</dbReference>
<evidence type="ECO:0000313" key="4">
    <source>
        <dbReference type="EMBL" id="KAI5065066.1"/>
    </source>
</evidence>
<proteinExistence type="predicted"/>
<dbReference type="Pfam" id="PF02298">
    <property type="entry name" value="Cu_bind_like"/>
    <property type="match status" value="1"/>
</dbReference>
<evidence type="ECO:0000313" key="5">
    <source>
        <dbReference type="Proteomes" id="UP000886520"/>
    </source>
</evidence>
<protein>
    <recommendedName>
        <fullName evidence="3">Phytocyanin domain-containing protein</fullName>
    </recommendedName>
</protein>